<proteinExistence type="predicted"/>
<feature type="region of interest" description="Disordered" evidence="1">
    <location>
        <begin position="1"/>
        <end position="89"/>
    </location>
</feature>
<dbReference type="Proteomes" id="UP000094444">
    <property type="component" value="Unassembled WGS sequence"/>
</dbReference>
<sequence length="424" mass="45832">MVGKVPGLRCRGRKTSAQPLDHEARGNAAVASTATSVQTPSPATSATDTIMVGGGSRNTTGTAGTRTQDATSRSQPENHARLASPPIPFTSGDEGDYFDLLHQNEFDFVEFPEMHSGVSNDTGMNEQNLNGECSGVKRPSQGQLWYTSISPGLRTEPSQCETFDSAQLESSMSHFVPRHPAGDGPRYCSANPGPMVLTPSDTLPPPERPTATQNICTAPISDAGVLAGEEVSHMASCVKIIQTLVSRDAAKMATLDIILSDCEKHITWLRQLVQDDEFERSAACRSMVCTAFNLIIGQLERCVVLDGPAAEPLDVDNGGHTSFATSSRAPGETPVPSLRFRCPLPSVSFGALHYHGNEQLIFCSHLMENEVSRAARMVKLLQQRRTANENCQANASAAKVHDLWCNEFTTRLQRILRLLGQTQV</sequence>
<comment type="caution">
    <text evidence="2">The sequence shown here is derived from an EMBL/GenBank/DDBJ whole genome shotgun (WGS) entry which is preliminary data.</text>
</comment>
<evidence type="ECO:0000313" key="2">
    <source>
        <dbReference type="EMBL" id="POS69700.1"/>
    </source>
</evidence>
<dbReference type="InParanoid" id="A0A2P5HHH1"/>
<dbReference type="AlphaFoldDB" id="A0A2P5HHH1"/>
<organism evidence="2 3">
    <name type="scientific">Diaporthe helianthi</name>
    <dbReference type="NCBI Taxonomy" id="158607"/>
    <lineage>
        <taxon>Eukaryota</taxon>
        <taxon>Fungi</taxon>
        <taxon>Dikarya</taxon>
        <taxon>Ascomycota</taxon>
        <taxon>Pezizomycotina</taxon>
        <taxon>Sordariomycetes</taxon>
        <taxon>Sordariomycetidae</taxon>
        <taxon>Diaporthales</taxon>
        <taxon>Diaporthaceae</taxon>
        <taxon>Diaporthe</taxon>
    </lineage>
</organism>
<protein>
    <recommendedName>
        <fullName evidence="4">Aflatoxin regulatory protein domain-containing protein</fullName>
    </recommendedName>
</protein>
<evidence type="ECO:0008006" key="4">
    <source>
        <dbReference type="Google" id="ProtNLM"/>
    </source>
</evidence>
<feature type="compositionally biased region" description="Low complexity" evidence="1">
    <location>
        <begin position="28"/>
        <end position="47"/>
    </location>
</feature>
<dbReference type="EMBL" id="MAVT02002057">
    <property type="protein sequence ID" value="POS69700.1"/>
    <property type="molecule type" value="Genomic_DNA"/>
</dbReference>
<name>A0A2P5HHH1_DIAHE</name>
<reference evidence="2" key="1">
    <citation type="submission" date="2017-09" db="EMBL/GenBank/DDBJ databases">
        <title>Polyketide synthases of a Diaporthe helianthi virulent isolate.</title>
        <authorList>
            <person name="Baroncelli R."/>
        </authorList>
    </citation>
    <scope>NUCLEOTIDE SEQUENCE [LARGE SCALE GENOMIC DNA]</scope>
    <source>
        <strain evidence="2">7/96</strain>
    </source>
</reference>
<gene>
    <name evidence="2" type="ORF">DHEL01_v211905</name>
</gene>
<evidence type="ECO:0000256" key="1">
    <source>
        <dbReference type="SAM" id="MobiDB-lite"/>
    </source>
</evidence>
<feature type="compositionally biased region" description="Polar residues" evidence="1">
    <location>
        <begin position="57"/>
        <end position="77"/>
    </location>
</feature>
<evidence type="ECO:0000313" key="3">
    <source>
        <dbReference type="Proteomes" id="UP000094444"/>
    </source>
</evidence>
<accession>A0A2P5HHH1</accession>
<keyword evidence="3" id="KW-1185">Reference proteome</keyword>